<dbReference type="Gene3D" id="3.40.50.300">
    <property type="entry name" value="P-loop containing nucleotide triphosphate hydrolases"/>
    <property type="match status" value="1"/>
</dbReference>
<dbReference type="InterPro" id="IPR027417">
    <property type="entry name" value="P-loop_NTPase"/>
</dbReference>
<evidence type="ECO:0000256" key="1">
    <source>
        <dbReference type="SAM" id="MobiDB-lite"/>
    </source>
</evidence>
<proteinExistence type="predicted"/>
<gene>
    <name evidence="2" type="ORF">pFRL6_390</name>
</gene>
<dbReference type="AlphaFoldDB" id="V9Z7F4"/>
<sequence length="754" mass="82120">MSHRGWVSIMFSGEGKVARLRTRYTGEPKAAAIHFYRRLGLRFGLVPDATDAVQQRLEALLLRALAHPHPAFEEVAAAPGSVWGLEGASPYPDRVTLWPARGQAAALLARWLPTRAPAGELGGIPGLRAAALRARGGDTTLTLVLAGQRAHVELRADPGALHQAAELARGAGLEALWEADAVSRVEREALGALLSDLSVAQAALWSRALRRLALAREAFPAWRARDPLDEELQGPNPSRIAVKPVGPGVNLRGVVAVVSGDGRGGRGCTTVGYLLAAAAAVGGARVGVLAADDPSNLPALLGLDHGDKPLGWRDANLQLPPGHHLKVAVMETDAARAAEQLEDAVTEFDLLVVDIGTTAVHPELAGLAARADGVVVVVPDEVPWYDDEVIDERSSRAQIWSYLNSADQAEFHSRRPGGPDLFVFLDEAFARYVEWRAGQEGLTLPGWDADHDGDGWPGDEDGLHTEAGHDEIDEHADLPEAYTGSQSGDVGDEQDDELLAFDDEDSDADEQWVEPYDPDDSDDVEMFWSLEPVGGSAWATLPPEDEAPYLDSWRTDFLQILSPEGGRRHPDVWPQVLTSWADRSRARNLERVAAGGLTDAERAAAERKMIAVHTERALERWDEDLWQRESRAWLAADLTQRHEVGKAERERMWALHHPRPPRDVAEELRHLVRHAPLGRPVVMAVNRARQEYDQLVLEPVGIALREHGIGALTVIPRHRALEAWPGSDRMEDGALTIGWTLAGAVLDSLAHGRR</sequence>
<organism evidence="2">
    <name type="scientific">Streptomyces sp. F12</name>
    <dbReference type="NCBI Taxonomy" id="1436084"/>
    <lineage>
        <taxon>Bacteria</taxon>
        <taxon>Bacillati</taxon>
        <taxon>Actinomycetota</taxon>
        <taxon>Actinomycetes</taxon>
        <taxon>Kitasatosporales</taxon>
        <taxon>Streptomycetaceae</taxon>
        <taxon>Streptomyces</taxon>
    </lineage>
</organism>
<keyword evidence="2" id="KW-0614">Plasmid</keyword>
<reference evidence="2" key="1">
    <citation type="submission" date="2013-09" db="EMBL/GenBank/DDBJ databases">
        <title>Complete nucleotide sequence of Streptomyces linear plasmid pFRL6.</title>
        <authorList>
            <person name="Chen Z."/>
            <person name="Fang P."/>
            <person name="Qin Z."/>
        </authorList>
    </citation>
    <scope>NUCLEOTIDE SEQUENCE</scope>
    <source>
        <plasmid evidence="2">pFRL6</plasmid>
    </source>
</reference>
<dbReference type="EMBL" id="KF602051">
    <property type="protein sequence ID" value="AHE40477.1"/>
    <property type="molecule type" value="Genomic_DNA"/>
</dbReference>
<name>V9Z7F4_9ACTN</name>
<protein>
    <submittedName>
        <fullName evidence="2">Uncharacterized protein</fullName>
    </submittedName>
</protein>
<feature type="region of interest" description="Disordered" evidence="1">
    <location>
        <begin position="443"/>
        <end position="466"/>
    </location>
</feature>
<dbReference type="SUPFAM" id="SSF52540">
    <property type="entry name" value="P-loop containing nucleoside triphosphate hydrolases"/>
    <property type="match status" value="1"/>
</dbReference>
<geneLocation type="plasmid" evidence="2">
    <name>pFRL6</name>
</geneLocation>
<accession>V9Z7F4</accession>
<evidence type="ECO:0000313" key="2">
    <source>
        <dbReference type="EMBL" id="AHE40477.1"/>
    </source>
</evidence>